<keyword evidence="3" id="KW-0808">Transferase</keyword>
<dbReference type="PANTHER" id="PTHR48043">
    <property type="entry name" value="EG:EG0003.4 PROTEIN-RELATED"/>
    <property type="match status" value="1"/>
</dbReference>
<name>A0AAU9X2E2_9CNID</name>
<dbReference type="InterPro" id="IPR050271">
    <property type="entry name" value="UDP-glycosyltransferase"/>
</dbReference>
<dbReference type="SUPFAM" id="SSF53756">
    <property type="entry name" value="UDP-Glycosyltransferase/glycogen phosphorylase"/>
    <property type="match status" value="3"/>
</dbReference>
<comment type="similarity">
    <text evidence="1">Belongs to the UDP-glycosyltransferase family.</text>
</comment>
<evidence type="ECO:0000256" key="4">
    <source>
        <dbReference type="SAM" id="Phobius"/>
    </source>
</evidence>
<dbReference type="Proteomes" id="UP001159428">
    <property type="component" value="Unassembled WGS sequence"/>
</dbReference>
<feature type="transmembrane region" description="Helical" evidence="4">
    <location>
        <begin position="462"/>
        <end position="486"/>
    </location>
</feature>
<dbReference type="FunFam" id="3.40.50.2000:FF:000021">
    <property type="entry name" value="UDP-glucuronosyltransferase"/>
    <property type="match status" value="3"/>
</dbReference>
<evidence type="ECO:0000256" key="5">
    <source>
        <dbReference type="SAM" id="SignalP"/>
    </source>
</evidence>
<keyword evidence="7" id="KW-1185">Reference proteome</keyword>
<feature type="transmembrane region" description="Helical" evidence="4">
    <location>
        <begin position="498"/>
        <end position="517"/>
    </location>
</feature>
<keyword evidence="2" id="KW-0328">Glycosyltransferase</keyword>
<protein>
    <recommendedName>
        <fullName evidence="8">UDP-glycosyltransferases domain-containing protein</fullName>
    </recommendedName>
</protein>
<dbReference type="Pfam" id="PF00201">
    <property type="entry name" value="UDPGT"/>
    <property type="match status" value="3"/>
</dbReference>
<feature type="signal peptide" evidence="5">
    <location>
        <begin position="1"/>
        <end position="22"/>
    </location>
</feature>
<feature type="chain" id="PRO_5043617174" description="UDP-glycosyltransferases domain-containing protein" evidence="5">
    <location>
        <begin position="23"/>
        <end position="1489"/>
    </location>
</feature>
<keyword evidence="4" id="KW-0812">Transmembrane</keyword>
<dbReference type="InterPro" id="IPR002213">
    <property type="entry name" value="UDP_glucos_trans"/>
</dbReference>
<evidence type="ECO:0000313" key="7">
    <source>
        <dbReference type="Proteomes" id="UP001159428"/>
    </source>
</evidence>
<dbReference type="CDD" id="cd03784">
    <property type="entry name" value="GT1_Gtf-like"/>
    <property type="match status" value="3"/>
</dbReference>
<feature type="transmembrane region" description="Helical" evidence="4">
    <location>
        <begin position="962"/>
        <end position="985"/>
    </location>
</feature>
<dbReference type="EMBL" id="CALNXJ010000028">
    <property type="protein sequence ID" value="CAH3134292.1"/>
    <property type="molecule type" value="Genomic_DNA"/>
</dbReference>
<reference evidence="6 7" key="1">
    <citation type="submission" date="2022-05" db="EMBL/GenBank/DDBJ databases">
        <authorList>
            <consortium name="Genoscope - CEA"/>
            <person name="William W."/>
        </authorList>
    </citation>
    <scope>NUCLEOTIDE SEQUENCE [LARGE SCALE GENOMIC DNA]</scope>
</reference>
<sequence length="1489" mass="167634">MALKAMIVQLLVALVTVNFAMSTRIVGFSPTNSGSHYFTIKKVMEELSARGHEVVLIKPANQNDPPTIGQTIPHKIFHIPYNQSYFEVFFVKSHMEDGVWKALIRFTEMQSVICEHLLNNTELIQHLRQFDMIVFERLFLCASIVADLLKIPAVVLIPSPNAPAGCSLFKVPCPLSYVPSRLAAFTSDMSFIQRVMNSVGQISFEFAVRLLKSPSERRLKEKYNIAPEKELEEVLGNAELVLILGDFALEYPQPLLPGQVMVGPITAKAEPDPLPLDLANIINSSRGHGFIIASFGSYAETIISNRTFDVMAAAFGKLKQKVIWKLKGYIPSLLGPNIKVVKWIPQNDLLAHKDIKAFVSHVGHSSLYESAYHGVPVVAVPLFADQFFNARKVEHFGLGMTVDHKTATAEDFKKNARRISRLMRDTPRTPLEKAGDWIEYLLRHGGVQHLRAQVFNIPWYQYYLLDVIAFLVALAAFVIIVIRWACGCMFRMAEVKSFLLLFSVIISMELSFSARIAGLSGTSSGSHYFTIKKVMEELFSRGHEVVLVRPVLRDAPPSNEQKIPQRTFLTPYDEKDTENKVKTAMEGKLWKTINNLYEMQRVICEYMLNDTVLLQELKSFDLIVYESFSFCAVLVSELLGIPKVIIFSGPPNGPGTFAHNVPHPVSYIPAPMTLFTSEMTFLQRLVNFGAYNFIQSAEQVLIARYMGSLKEEYNITPGKSYQEAAGTAELVLFLADFALEYPQPLLPGQIMVGAISAKADPETLPPELKDFIDSAGGHGFVIASFGSYAQTIIAKEKINVLAEAFGKVKQKVIWKLKGYIPSSLRQNIRVMSWIPQSDLLAHKDIKAFVSHVGHNSLYESAYHGVPVVAVPLCTDQFSNARKAEHFGLAKVLDHKTMNAEELSEAIQHVIDEPRFKREAKRISHLMKDNPRTPLEKAGDWIEYVHRHGGAQHLRAQVFNIPWYQYYLLDVIAFLVAIVTLVVMVIRYTCRCLCKACCKNGFSGFYSGSHYFTIKKVMEELFSRGHEVVLVRPAVRDAPPSNEQKIPHRTFLTPYDEKDTENTAITAMEGKIWKTINRLHEMQRVNCEYMLNDTVLLQELKKFDLIVYESFSFCAVLVSELLGIPKVIIFSGPPNGPGTFAHNVPHPISYIPAPMTLFTNEMTFLQRLMNFGTYKLTQSAEQVLIARYMGSLKEEYNITPGKSYQEAAGNAELVLFLADFALEYPQPLLPGQIMVGAISAKGDPNTLPPELKDFINSAGGHGFIIASFGSYVQTIIAKEKIDVLAEGFRKVKQNVIWKLKGYTPPSLNKNIKVMSWIPQNDLLAHKDIKAFVSHVGHNSLYESAYHGVPVVAVPLYADQFPNARKAEHFGIATVLDHKTMNAEELSEAIQHVIDEPRFKREVKRISRLMKDNPRTPLEKAGDWIEYVHRHGGAQHLRAQVFNIPWYQYYLLDIIAFLVAIVTLVVMVIRFTCRCFCKACCKSSATKTKKE</sequence>
<dbReference type="PANTHER" id="PTHR48043:SF145">
    <property type="entry name" value="FI06409P-RELATED"/>
    <property type="match status" value="1"/>
</dbReference>
<feature type="transmembrane region" description="Helical" evidence="4">
    <location>
        <begin position="1448"/>
        <end position="1469"/>
    </location>
</feature>
<keyword evidence="4" id="KW-0472">Membrane</keyword>
<evidence type="ECO:0000256" key="3">
    <source>
        <dbReference type="ARBA" id="ARBA00022679"/>
    </source>
</evidence>
<evidence type="ECO:0008006" key="8">
    <source>
        <dbReference type="Google" id="ProtNLM"/>
    </source>
</evidence>
<dbReference type="GO" id="GO:0008194">
    <property type="term" value="F:UDP-glycosyltransferase activity"/>
    <property type="evidence" value="ECO:0007669"/>
    <property type="project" value="InterPro"/>
</dbReference>
<keyword evidence="4" id="KW-1133">Transmembrane helix</keyword>
<proteinExistence type="inferred from homology"/>
<gene>
    <name evidence="6" type="ORF">PMEA_00015809</name>
</gene>
<evidence type="ECO:0000256" key="2">
    <source>
        <dbReference type="ARBA" id="ARBA00022676"/>
    </source>
</evidence>
<organism evidence="6 7">
    <name type="scientific">Pocillopora meandrina</name>
    <dbReference type="NCBI Taxonomy" id="46732"/>
    <lineage>
        <taxon>Eukaryota</taxon>
        <taxon>Metazoa</taxon>
        <taxon>Cnidaria</taxon>
        <taxon>Anthozoa</taxon>
        <taxon>Hexacorallia</taxon>
        <taxon>Scleractinia</taxon>
        <taxon>Astrocoeniina</taxon>
        <taxon>Pocilloporidae</taxon>
        <taxon>Pocillopora</taxon>
    </lineage>
</organism>
<evidence type="ECO:0000256" key="1">
    <source>
        <dbReference type="ARBA" id="ARBA00009995"/>
    </source>
</evidence>
<comment type="caution">
    <text evidence="6">The sequence shown here is derived from an EMBL/GenBank/DDBJ whole genome shotgun (WGS) entry which is preliminary data.</text>
</comment>
<accession>A0AAU9X2E2</accession>
<dbReference type="Gene3D" id="3.40.50.2000">
    <property type="entry name" value="Glycogen Phosphorylase B"/>
    <property type="match status" value="6"/>
</dbReference>
<keyword evidence="5" id="KW-0732">Signal</keyword>
<evidence type="ECO:0000313" key="6">
    <source>
        <dbReference type="EMBL" id="CAH3134292.1"/>
    </source>
</evidence>